<dbReference type="AlphaFoldDB" id="A0A1B0ZFI9"/>
<evidence type="ECO:0000313" key="3">
    <source>
        <dbReference type="Proteomes" id="UP000092596"/>
    </source>
</evidence>
<reference evidence="2 3" key="1">
    <citation type="submission" date="2015-06" db="EMBL/GenBank/DDBJ databases">
        <title>Investigation of pathophysiology for high-risk pregnancy and development of treatment modality based on it.</title>
        <authorList>
            <person name="Kim B.-C."/>
            <person name="Lim S."/>
        </authorList>
    </citation>
    <scope>NUCLEOTIDE SEQUENCE [LARGE SCALE GENOMIC DNA]</scope>
    <source>
        <strain evidence="2 3">AD1-86</strain>
    </source>
</reference>
<dbReference type="KEGG" id="dva:DAD186_01460"/>
<organism evidence="2 3">
    <name type="scientific">Dermabacter vaginalis</name>
    <dbReference type="NCBI Taxonomy" id="1630135"/>
    <lineage>
        <taxon>Bacteria</taxon>
        <taxon>Bacillati</taxon>
        <taxon>Actinomycetota</taxon>
        <taxon>Actinomycetes</taxon>
        <taxon>Micrococcales</taxon>
        <taxon>Dermabacteraceae</taxon>
        <taxon>Dermabacter</taxon>
    </lineage>
</organism>
<protein>
    <submittedName>
        <fullName evidence="2">Uncharacterized protein</fullName>
    </submittedName>
</protein>
<sequence>MPRTPRVHACTPLAREGSTIGNRKKRHVPREKRADITLVRGSLFHD</sequence>
<feature type="region of interest" description="Disordered" evidence="1">
    <location>
        <begin position="1"/>
        <end position="34"/>
    </location>
</feature>
<name>A0A1B0ZFI9_9MICO</name>
<dbReference type="Proteomes" id="UP000092596">
    <property type="component" value="Chromosome"/>
</dbReference>
<evidence type="ECO:0000256" key="1">
    <source>
        <dbReference type="SAM" id="MobiDB-lite"/>
    </source>
</evidence>
<gene>
    <name evidence="2" type="ORF">DAD186_01460</name>
</gene>
<evidence type="ECO:0000313" key="2">
    <source>
        <dbReference type="EMBL" id="ANP26705.1"/>
    </source>
</evidence>
<accession>A0A1B0ZFI9</accession>
<dbReference type="EMBL" id="CP012117">
    <property type="protein sequence ID" value="ANP26705.1"/>
    <property type="molecule type" value="Genomic_DNA"/>
</dbReference>
<proteinExistence type="predicted"/>